<evidence type="ECO:0000256" key="1">
    <source>
        <dbReference type="SAM" id="SignalP"/>
    </source>
</evidence>
<dbReference type="InterPro" id="IPR021598">
    <property type="entry name" value="DUF3221"/>
</dbReference>
<name>A0ABT5VAY6_9BACI</name>
<accession>A0ABT5VAY6</accession>
<comment type="caution">
    <text evidence="2">The sequence shown here is derived from an EMBL/GenBank/DDBJ whole genome shotgun (WGS) entry which is preliminary data.</text>
</comment>
<dbReference type="Proteomes" id="UP001148125">
    <property type="component" value="Unassembled WGS sequence"/>
</dbReference>
<keyword evidence="3" id="KW-1185">Reference proteome</keyword>
<gene>
    <name evidence="2" type="ORF">N7Z68_04385</name>
</gene>
<organism evidence="2 3">
    <name type="scientific">Alkalihalobacterium chitinilyticum</name>
    <dbReference type="NCBI Taxonomy" id="2980103"/>
    <lineage>
        <taxon>Bacteria</taxon>
        <taxon>Bacillati</taxon>
        <taxon>Bacillota</taxon>
        <taxon>Bacilli</taxon>
        <taxon>Bacillales</taxon>
        <taxon>Bacillaceae</taxon>
        <taxon>Alkalihalobacterium</taxon>
    </lineage>
</organism>
<dbReference type="EMBL" id="JAOTPO010000002">
    <property type="protein sequence ID" value="MDE5412613.1"/>
    <property type="molecule type" value="Genomic_DNA"/>
</dbReference>
<dbReference type="InterPro" id="IPR012340">
    <property type="entry name" value="NA-bd_OB-fold"/>
</dbReference>
<feature type="chain" id="PRO_5046154971" evidence="1">
    <location>
        <begin position="22"/>
        <end position="112"/>
    </location>
</feature>
<keyword evidence="1" id="KW-0732">Signal</keyword>
<reference evidence="2" key="1">
    <citation type="submission" date="2024-05" db="EMBL/GenBank/DDBJ databases">
        <title>Alkalihalobacillus sp. strain MEB203 novel alkaliphilic bacterium from Lonar Lake, India.</title>
        <authorList>
            <person name="Joshi A."/>
            <person name="Thite S."/>
            <person name="Mengade P."/>
        </authorList>
    </citation>
    <scope>NUCLEOTIDE SEQUENCE</scope>
    <source>
        <strain evidence="2">MEB 203</strain>
    </source>
</reference>
<dbReference type="Gene3D" id="2.40.50.140">
    <property type="entry name" value="Nucleic acid-binding proteins"/>
    <property type="match status" value="1"/>
</dbReference>
<dbReference type="Pfam" id="PF11518">
    <property type="entry name" value="DUF3221"/>
    <property type="match status" value="1"/>
</dbReference>
<proteinExistence type="predicted"/>
<evidence type="ECO:0000313" key="2">
    <source>
        <dbReference type="EMBL" id="MDE5412613.1"/>
    </source>
</evidence>
<dbReference type="PROSITE" id="PS51257">
    <property type="entry name" value="PROKAR_LIPOPROTEIN"/>
    <property type="match status" value="1"/>
</dbReference>
<feature type="signal peptide" evidence="1">
    <location>
        <begin position="1"/>
        <end position="21"/>
    </location>
</feature>
<sequence length="112" mass="12694">MKKLWSLFLVIALLFVGCGQSEETNMSVMTGLIVEKEGNRILVIENVTKDQLDSLDLDEVLNQGYEAIWFEVEDQELFENLYVGDKVAVEYDIVLESYPGQSKAVSITKLDK</sequence>
<dbReference type="RefSeq" id="WP_275117241.1">
    <property type="nucleotide sequence ID" value="NZ_JAOTPO010000002.1"/>
</dbReference>
<evidence type="ECO:0000313" key="3">
    <source>
        <dbReference type="Proteomes" id="UP001148125"/>
    </source>
</evidence>
<protein>
    <submittedName>
        <fullName evidence="2">YobA family protein</fullName>
    </submittedName>
</protein>